<dbReference type="InterPro" id="IPR016032">
    <property type="entry name" value="Sig_transdc_resp-reg_C-effctor"/>
</dbReference>
<dbReference type="InterPro" id="IPR000792">
    <property type="entry name" value="Tscrpt_reg_LuxR_C"/>
</dbReference>
<keyword evidence="3" id="KW-0804">Transcription</keyword>
<name>A0ABW0S3V6_9BURK</name>
<evidence type="ECO:0000313" key="5">
    <source>
        <dbReference type="EMBL" id="MFC5550660.1"/>
    </source>
</evidence>
<protein>
    <submittedName>
        <fullName evidence="5">LuxR C-terminal-related transcriptional regulator</fullName>
    </submittedName>
</protein>
<dbReference type="PANTHER" id="PTHR44688:SF16">
    <property type="entry name" value="DNA-BINDING TRANSCRIPTIONAL ACTIVATOR DEVR_DOSR"/>
    <property type="match status" value="1"/>
</dbReference>
<dbReference type="Proteomes" id="UP001596086">
    <property type="component" value="Unassembled WGS sequence"/>
</dbReference>
<sequence length="260" mass="28333">MSPSLEPVVILSRQEQEYLLRTIESGLRVVSMRQFFLWTQGQLQTLLPHQVMVALQFAPSGALRRMECLHATVLAPQRESLLADRRDGLALRIARHCLQGARLPAMADVAAEGGNRQAGVLGGFGNELRDAGFESVLVHGTGTTAEGASVFVLFGLPMRPGPRHAYFLELLLAHLHLALLRLPSPETRGAGAPARPLSAREAEIVGWLREGKSNGEMAQLLGISALTVKNHLQRIYRLLGVGNRAHALARCLELRLLEAA</sequence>
<evidence type="ECO:0000256" key="3">
    <source>
        <dbReference type="ARBA" id="ARBA00023163"/>
    </source>
</evidence>
<dbReference type="SUPFAM" id="SSF46894">
    <property type="entry name" value="C-terminal effector domain of the bipartite response regulators"/>
    <property type="match status" value="1"/>
</dbReference>
<proteinExistence type="predicted"/>
<reference evidence="6" key="1">
    <citation type="journal article" date="2019" name="Int. J. Syst. Evol. Microbiol.">
        <title>The Global Catalogue of Microorganisms (GCM) 10K type strain sequencing project: providing services to taxonomists for standard genome sequencing and annotation.</title>
        <authorList>
            <consortium name="The Broad Institute Genomics Platform"/>
            <consortium name="The Broad Institute Genome Sequencing Center for Infectious Disease"/>
            <person name="Wu L."/>
            <person name="Ma J."/>
        </authorList>
    </citation>
    <scope>NUCLEOTIDE SEQUENCE [LARGE SCALE GENOMIC DNA]</scope>
    <source>
        <strain evidence="6">CGMCC 4.5798</strain>
    </source>
</reference>
<dbReference type="PROSITE" id="PS50043">
    <property type="entry name" value="HTH_LUXR_2"/>
    <property type="match status" value="1"/>
</dbReference>
<accession>A0ABW0S3V6</accession>
<evidence type="ECO:0000259" key="4">
    <source>
        <dbReference type="PROSITE" id="PS50043"/>
    </source>
</evidence>
<keyword evidence="6" id="KW-1185">Reference proteome</keyword>
<dbReference type="RefSeq" id="WP_379773570.1">
    <property type="nucleotide sequence ID" value="NZ_JBHSMZ010000015.1"/>
</dbReference>
<gene>
    <name evidence="5" type="ORF">ACFPO9_19250</name>
</gene>
<evidence type="ECO:0000313" key="6">
    <source>
        <dbReference type="Proteomes" id="UP001596086"/>
    </source>
</evidence>
<feature type="domain" description="HTH luxR-type" evidence="4">
    <location>
        <begin position="190"/>
        <end position="255"/>
    </location>
</feature>
<dbReference type="PANTHER" id="PTHR44688">
    <property type="entry name" value="DNA-BINDING TRANSCRIPTIONAL ACTIVATOR DEVR_DOSR"/>
    <property type="match status" value="1"/>
</dbReference>
<comment type="caution">
    <text evidence="5">The sequence shown here is derived from an EMBL/GenBank/DDBJ whole genome shotgun (WGS) entry which is preliminary data.</text>
</comment>
<keyword evidence="2" id="KW-0238">DNA-binding</keyword>
<dbReference type="InterPro" id="IPR036388">
    <property type="entry name" value="WH-like_DNA-bd_sf"/>
</dbReference>
<dbReference type="CDD" id="cd06170">
    <property type="entry name" value="LuxR_C_like"/>
    <property type="match status" value="1"/>
</dbReference>
<dbReference type="Pfam" id="PF00196">
    <property type="entry name" value="GerE"/>
    <property type="match status" value="1"/>
</dbReference>
<dbReference type="SMART" id="SM00421">
    <property type="entry name" value="HTH_LUXR"/>
    <property type="match status" value="1"/>
</dbReference>
<organism evidence="5 6">
    <name type="scientific">Massilia aerilata</name>
    <dbReference type="NCBI Taxonomy" id="453817"/>
    <lineage>
        <taxon>Bacteria</taxon>
        <taxon>Pseudomonadati</taxon>
        <taxon>Pseudomonadota</taxon>
        <taxon>Betaproteobacteria</taxon>
        <taxon>Burkholderiales</taxon>
        <taxon>Oxalobacteraceae</taxon>
        <taxon>Telluria group</taxon>
        <taxon>Massilia</taxon>
    </lineage>
</organism>
<evidence type="ECO:0000256" key="1">
    <source>
        <dbReference type="ARBA" id="ARBA00023015"/>
    </source>
</evidence>
<dbReference type="Gene3D" id="1.10.10.10">
    <property type="entry name" value="Winged helix-like DNA-binding domain superfamily/Winged helix DNA-binding domain"/>
    <property type="match status" value="1"/>
</dbReference>
<dbReference type="PRINTS" id="PR00038">
    <property type="entry name" value="HTHLUXR"/>
</dbReference>
<keyword evidence="1" id="KW-0805">Transcription regulation</keyword>
<evidence type="ECO:0000256" key="2">
    <source>
        <dbReference type="ARBA" id="ARBA00023125"/>
    </source>
</evidence>
<dbReference type="EMBL" id="JBHSMZ010000015">
    <property type="protein sequence ID" value="MFC5550660.1"/>
    <property type="molecule type" value="Genomic_DNA"/>
</dbReference>